<dbReference type="SUPFAM" id="SSF52540">
    <property type="entry name" value="P-loop containing nucleoside triphosphate hydrolases"/>
    <property type="match status" value="1"/>
</dbReference>
<protein>
    <submittedName>
        <fullName evidence="1">Genomic island nu Sa beta2</fullName>
    </submittedName>
</protein>
<evidence type="ECO:0000313" key="1">
    <source>
        <dbReference type="EMBL" id="OAG77365.1"/>
    </source>
</evidence>
<name>A0A087PQE8_9PROT</name>
<proteinExistence type="predicted"/>
<dbReference type="Proteomes" id="UP000077349">
    <property type="component" value="Unassembled WGS sequence"/>
</dbReference>
<organism evidence="1 2">
    <name type="scientific">Acetobacter malorum</name>
    <dbReference type="NCBI Taxonomy" id="178901"/>
    <lineage>
        <taxon>Bacteria</taxon>
        <taxon>Pseudomonadati</taxon>
        <taxon>Pseudomonadota</taxon>
        <taxon>Alphaproteobacteria</taxon>
        <taxon>Acetobacterales</taxon>
        <taxon>Acetobacteraceae</taxon>
        <taxon>Acetobacter</taxon>
    </lineage>
</organism>
<dbReference type="STRING" id="178901.AmDm5_1497"/>
<comment type="caution">
    <text evidence="1">The sequence shown here is derived from an EMBL/GenBank/DDBJ whole genome shotgun (WGS) entry which is preliminary data.</text>
</comment>
<dbReference type="PATRIC" id="fig|178901.10.peg.1453"/>
<gene>
    <name evidence="1" type="ORF">Amal_01352</name>
</gene>
<dbReference type="Gene3D" id="3.40.50.300">
    <property type="entry name" value="P-loop containing nucleotide triphosphate hydrolases"/>
    <property type="match status" value="1"/>
</dbReference>
<accession>A0A087PQE8</accession>
<dbReference type="InterPro" id="IPR027417">
    <property type="entry name" value="P-loop_NTPase"/>
</dbReference>
<sequence>MLNFSKINAFEHGQRESFEELICLLAKRQRHNGVVGFQRIEGSGGDGGIEALWLYADGSKLGYQAKYFLSLGSSQWSQIDESVKRALEVHPELTKYVVALPINLTNKRTSSGRGRSGWEQWAARVKSWTDLAKAKGLRVAFELWTATDINEMLLREENQGLVQHWFGKKNLGKSWFKKNFLTAQGLLDERYSPSEHVHLSLEAMFDAMVRGPSTMAQIRECYDNLSKQNFSSINFKNLSQYFNQSDIDQAQRALINLLDTEKIFSLNYWEEWQTAPIHELLDVYRARLRPLEAILVTAWQARDVNEKKQDINDIQALMWNAISAISHLKRLIESKNFQAERMRCAVVIGPAGAGKSHLLAHIADQRLSEGEPTILLIGQSFSDADVWGQIGAQLDIPERTSTEILGLLNAAAERQGKRALVMIDAINEGIGASYWQNRIAGLLRQAKEFPALAFIFSCREEYLHFALPQSVINKISVFRVNGFQTIQEMEAAAEMYLDSKGIARPNTPWLSPEFRNPLFLKSTSEALQARDEVEFPKGLHGISQLMSFYLDSLSMRTGLPDIDHDLLASTIKRTVLTIAAKMVENSEDYLDLEVADSIANEKFAQLAKPTNMTWLSFLTRSNVLRRDPPPFNEKSDPLKPLPDRIRFAFQRFQDHLMAQTIVDQLEADRLNAAFDVDGALSFLFFTDGIGRRLSYKYAGLLGALSTLYPERFAIEFADTFPDVLDCWAQNHMLQEAFGTSCQWRRLDAFTDRSLERLNSLDERYVDKLALLVEVSMTIDHPWNAIFLHNWLINQTMPDRDSCWTDWVNRTSFEEGNQVERLISWANGVGKADVRHLKLAGLVIAWLLTSSRRSTRDRASKALTSIFLRRSTVFEWLLSKLAACNDPYLIERLYGSAFGACCLDQSTERLSSYARVTWETCFARSEPPVALLTRDYALGIIELAKTKDALSVGIDLDKCEPPFNSAPPDLDLHMEDIEKLADKLGSKAIFRSASTEWGDFGKYTIPGRVRPFLTSPLKGPKPASADEIKELFVKDVVLPHPERIHSLKVFEEIRERQASLIFRSIGKKKDMDSHIDKEEEETIRELLTAREAFENILTKQEKIKFSKEYLREGRGYSQYVNIDIQQCRLWITKRAYELGWTNKLFPNDGHGTYGSRHQNDLERIGKKYQWIALDEIIARLADNQWYLNEWPNFPIVYKYSHQNLYRDIDPTLLPDLPRFKAISRSDESWMIEPIVRLPEVLEADLKDWPFQEDPTKTLQEKLQRIDGNGNKWRILYEFNCEEQSYAEPMPGLHGARYEEFRFVYCAFLKTIDVHTFLDDLRKHQSLDVSEFKPREYIDGPFFLEAYWRDIWSSEKFSEEIHWTSSGCKFSNPVASYYWESHMDKTISEGFSAYLPQKWLARDLGIIISQENIRSWVDSSGVELIKVFEPTKNKSVVLIREDTLLDYCEREKLTSIWLLVGERNVWPGGDNEQSCRRRSEGAWWESDNNWEHIAWNKDTKR</sequence>
<reference evidence="1 2" key="1">
    <citation type="submission" date="2016-03" db="EMBL/GenBank/DDBJ databases">
        <title>Draft genome sequence of Acetobacter malorum CECT 7742, a strain isolated from strawberry vinegar.</title>
        <authorList>
            <person name="Sainz F."/>
            <person name="Mas A."/>
            <person name="Torija M.J."/>
        </authorList>
    </citation>
    <scope>NUCLEOTIDE SEQUENCE [LARGE SCALE GENOMIC DNA]</scope>
    <source>
        <strain evidence="1 2">CECT 7742</strain>
    </source>
</reference>
<dbReference type="EMBL" id="LVHD01000014">
    <property type="protein sequence ID" value="OAG77365.1"/>
    <property type="molecule type" value="Genomic_DNA"/>
</dbReference>
<dbReference type="eggNOG" id="COG5635">
    <property type="taxonomic scope" value="Bacteria"/>
</dbReference>
<evidence type="ECO:0000313" key="2">
    <source>
        <dbReference type="Proteomes" id="UP000077349"/>
    </source>
</evidence>